<keyword evidence="1" id="KW-1133">Transmembrane helix</keyword>
<comment type="caution">
    <text evidence="2">The sequence shown here is derived from an EMBL/GenBank/DDBJ whole genome shotgun (WGS) entry which is preliminary data.</text>
</comment>
<proteinExistence type="predicted"/>
<keyword evidence="1" id="KW-0812">Transmembrane</keyword>
<reference evidence="2 3" key="1">
    <citation type="submission" date="2018-11" db="EMBL/GenBank/DDBJ databases">
        <title>Genome assembly of Steccherinum ochraceum LE-BIN_3174, the white-rot fungus of the Steccherinaceae family (The Residual Polyporoid clade, Polyporales, Basidiomycota).</title>
        <authorList>
            <person name="Fedorova T.V."/>
            <person name="Glazunova O.A."/>
            <person name="Landesman E.O."/>
            <person name="Moiseenko K.V."/>
            <person name="Psurtseva N.V."/>
            <person name="Savinova O.S."/>
            <person name="Shakhova N.V."/>
            <person name="Tyazhelova T.V."/>
            <person name="Vasina D.V."/>
        </authorList>
    </citation>
    <scope>NUCLEOTIDE SEQUENCE [LARGE SCALE GENOMIC DNA]</scope>
    <source>
        <strain evidence="2 3">LE-BIN_3174</strain>
    </source>
</reference>
<dbReference type="EMBL" id="RWJN01000216">
    <property type="protein sequence ID" value="TCD64777.1"/>
    <property type="molecule type" value="Genomic_DNA"/>
</dbReference>
<keyword evidence="1" id="KW-0472">Membrane</keyword>
<dbReference type="OrthoDB" id="8904098at2759"/>
<dbReference type="AlphaFoldDB" id="A0A4V6N747"/>
<feature type="transmembrane region" description="Helical" evidence="1">
    <location>
        <begin position="134"/>
        <end position="153"/>
    </location>
</feature>
<sequence>MSKDTASSHKSGVDEKFKITSDRRENLGAEDVTELILTIKFAESRTKDRRTLSVTISVRPFDNRRSLRGTSPGGSGGSVGAERIKAFAIRPVRAELHDTVAIHPNGSQVNTFWSTGHIVFVGSPTPPASANVRLALGLLVLSIMVIGLGTGTIRINVPPMIAEYHTGKLRKHALPSGEFAILSPALTIQSIYT</sequence>
<accession>A0A4V6N747</accession>
<organism evidence="2 3">
    <name type="scientific">Steccherinum ochraceum</name>
    <dbReference type="NCBI Taxonomy" id="92696"/>
    <lineage>
        <taxon>Eukaryota</taxon>
        <taxon>Fungi</taxon>
        <taxon>Dikarya</taxon>
        <taxon>Basidiomycota</taxon>
        <taxon>Agaricomycotina</taxon>
        <taxon>Agaricomycetes</taxon>
        <taxon>Polyporales</taxon>
        <taxon>Steccherinaceae</taxon>
        <taxon>Steccherinum</taxon>
    </lineage>
</organism>
<keyword evidence="3" id="KW-1185">Reference proteome</keyword>
<dbReference type="Proteomes" id="UP000292702">
    <property type="component" value="Unassembled WGS sequence"/>
</dbReference>
<evidence type="ECO:0000313" key="2">
    <source>
        <dbReference type="EMBL" id="TCD64777.1"/>
    </source>
</evidence>
<protein>
    <submittedName>
        <fullName evidence="2">Uncharacterized protein</fullName>
    </submittedName>
</protein>
<evidence type="ECO:0000256" key="1">
    <source>
        <dbReference type="SAM" id="Phobius"/>
    </source>
</evidence>
<evidence type="ECO:0000313" key="3">
    <source>
        <dbReference type="Proteomes" id="UP000292702"/>
    </source>
</evidence>
<name>A0A4V6N747_9APHY</name>
<gene>
    <name evidence="2" type="ORF">EIP91_003637</name>
</gene>